<proteinExistence type="predicted"/>
<gene>
    <name evidence="2" type="ORF">BO78DRAFT_218076</name>
</gene>
<accession>A0A319F421</accession>
<keyword evidence="1" id="KW-0812">Transmembrane</keyword>
<keyword evidence="1" id="KW-0472">Membrane</keyword>
<sequence>MHGRVIQTLYIPHLPCYEALSGVWLFFFFFLFSISYFICTCLVTPSVSHMHVPFFSTSSFDGSARVKRDTTTEGDSSGRPVYLISQACMHVVIVSFFILSGFMFLVSPFSFIPVCICYFTLCLEPCTHRLTEYNTFLPIQFNSVFTDE</sequence>
<organism evidence="2 3">
    <name type="scientific">Aspergillus sclerotiicarbonarius (strain CBS 121057 / IBT 28362)</name>
    <dbReference type="NCBI Taxonomy" id="1448318"/>
    <lineage>
        <taxon>Eukaryota</taxon>
        <taxon>Fungi</taxon>
        <taxon>Dikarya</taxon>
        <taxon>Ascomycota</taxon>
        <taxon>Pezizomycotina</taxon>
        <taxon>Eurotiomycetes</taxon>
        <taxon>Eurotiomycetidae</taxon>
        <taxon>Eurotiales</taxon>
        <taxon>Aspergillaceae</taxon>
        <taxon>Aspergillus</taxon>
        <taxon>Aspergillus subgen. Circumdati</taxon>
    </lineage>
</organism>
<dbReference type="AlphaFoldDB" id="A0A319F421"/>
<evidence type="ECO:0000313" key="3">
    <source>
        <dbReference type="Proteomes" id="UP000248423"/>
    </source>
</evidence>
<dbReference type="VEuPathDB" id="FungiDB:BO78DRAFT_218076"/>
<dbReference type="EMBL" id="KZ826322">
    <property type="protein sequence ID" value="PYI10329.1"/>
    <property type="molecule type" value="Genomic_DNA"/>
</dbReference>
<evidence type="ECO:0000256" key="1">
    <source>
        <dbReference type="SAM" id="Phobius"/>
    </source>
</evidence>
<protein>
    <submittedName>
        <fullName evidence="2">Uncharacterized protein</fullName>
    </submittedName>
</protein>
<keyword evidence="3" id="KW-1185">Reference proteome</keyword>
<name>A0A319F421_ASPSB</name>
<reference evidence="2 3" key="1">
    <citation type="submission" date="2018-02" db="EMBL/GenBank/DDBJ databases">
        <title>The genomes of Aspergillus section Nigri reveals drivers in fungal speciation.</title>
        <authorList>
            <consortium name="DOE Joint Genome Institute"/>
            <person name="Vesth T.C."/>
            <person name="Nybo J."/>
            <person name="Theobald S."/>
            <person name="Brandl J."/>
            <person name="Frisvad J.C."/>
            <person name="Nielsen K.F."/>
            <person name="Lyhne E.K."/>
            <person name="Kogle M.E."/>
            <person name="Kuo A."/>
            <person name="Riley R."/>
            <person name="Clum A."/>
            <person name="Nolan M."/>
            <person name="Lipzen A."/>
            <person name="Salamov A."/>
            <person name="Henrissat B."/>
            <person name="Wiebenga A."/>
            <person name="De vries R.P."/>
            <person name="Grigoriev I.V."/>
            <person name="Mortensen U.H."/>
            <person name="Andersen M.R."/>
            <person name="Baker S.E."/>
        </authorList>
    </citation>
    <scope>NUCLEOTIDE SEQUENCE [LARGE SCALE GENOMIC DNA]</scope>
    <source>
        <strain evidence="2 3">CBS 121057</strain>
    </source>
</reference>
<dbReference type="Proteomes" id="UP000248423">
    <property type="component" value="Unassembled WGS sequence"/>
</dbReference>
<feature type="transmembrane region" description="Helical" evidence="1">
    <location>
        <begin position="23"/>
        <end position="43"/>
    </location>
</feature>
<evidence type="ECO:0000313" key="2">
    <source>
        <dbReference type="EMBL" id="PYI10329.1"/>
    </source>
</evidence>
<feature type="transmembrane region" description="Helical" evidence="1">
    <location>
        <begin position="91"/>
        <end position="121"/>
    </location>
</feature>
<dbReference type="OrthoDB" id="10505731at2759"/>
<keyword evidence="1" id="KW-1133">Transmembrane helix</keyword>